<proteinExistence type="predicted"/>
<protein>
    <recommendedName>
        <fullName evidence="3">Non-LTR retroelement reverse transcriptase</fullName>
    </recommendedName>
</protein>
<reference evidence="1 2" key="1">
    <citation type="journal article" date="2021" name="bioRxiv">
        <title>Chromosome-scale and haplotype-resolved genome assembly of a tetraploid potato cultivar.</title>
        <authorList>
            <person name="Sun H."/>
            <person name="Jiao W.-B."/>
            <person name="Krause K."/>
            <person name="Campoy J.A."/>
            <person name="Goel M."/>
            <person name="Folz-Donahue K."/>
            <person name="Kukat C."/>
            <person name="Huettel B."/>
            <person name="Schneeberger K."/>
        </authorList>
    </citation>
    <scope>NUCLEOTIDE SEQUENCE [LARGE SCALE GENOMIC DNA]</scope>
    <source>
        <strain evidence="1">SolTubOtavaFocal</strain>
        <tissue evidence="1">Leaves</tissue>
    </source>
</reference>
<name>A0ABQ7V183_SOLTU</name>
<keyword evidence="2" id="KW-1185">Reference proteome</keyword>
<sequence length="269" mass="31101">MNLPWIVGGDFNVILSDEEKIGALPVTPNEVEDFAFCVNYCDLLDINFKGSPFTWWIGRADSECIFKKLDKILINHECMGMAGHVEMEHLARTGSNHAPLLLSFGGQQSHIRKPFKFLKFWVEEADFKDVVKRSWVAQEISDIFITIKQKMKNTKEEIVRLKEEFFEENPTRTFWRQKAGIQWFSEGDRNTRFFHSLVKGRRKRLSLSRIIKEDGQWAEGNEQVAAEAVSFFQKQFSSENVPADFSLLNHVPMLVAKEINRGITKAPLE</sequence>
<evidence type="ECO:0000313" key="1">
    <source>
        <dbReference type="EMBL" id="KAH0757835.1"/>
    </source>
</evidence>
<evidence type="ECO:0008006" key="3">
    <source>
        <dbReference type="Google" id="ProtNLM"/>
    </source>
</evidence>
<dbReference type="InterPro" id="IPR036691">
    <property type="entry name" value="Endo/exonu/phosph_ase_sf"/>
</dbReference>
<evidence type="ECO:0000313" key="2">
    <source>
        <dbReference type="Proteomes" id="UP000826656"/>
    </source>
</evidence>
<dbReference type="SUPFAM" id="SSF56219">
    <property type="entry name" value="DNase I-like"/>
    <property type="match status" value="1"/>
</dbReference>
<gene>
    <name evidence="1" type="ORF">KY290_021328</name>
</gene>
<accession>A0ABQ7V183</accession>
<dbReference type="EMBL" id="JAIVGD010000015">
    <property type="protein sequence ID" value="KAH0757835.1"/>
    <property type="molecule type" value="Genomic_DNA"/>
</dbReference>
<dbReference type="PANTHER" id="PTHR33710:SF23">
    <property type="entry name" value="NON-LTR RETROELEMENT REVERSE TRANSCRIPTASE"/>
    <property type="match status" value="1"/>
</dbReference>
<dbReference type="Gene3D" id="3.60.10.10">
    <property type="entry name" value="Endonuclease/exonuclease/phosphatase"/>
    <property type="match status" value="1"/>
</dbReference>
<organism evidence="1 2">
    <name type="scientific">Solanum tuberosum</name>
    <name type="common">Potato</name>
    <dbReference type="NCBI Taxonomy" id="4113"/>
    <lineage>
        <taxon>Eukaryota</taxon>
        <taxon>Viridiplantae</taxon>
        <taxon>Streptophyta</taxon>
        <taxon>Embryophyta</taxon>
        <taxon>Tracheophyta</taxon>
        <taxon>Spermatophyta</taxon>
        <taxon>Magnoliopsida</taxon>
        <taxon>eudicotyledons</taxon>
        <taxon>Gunneridae</taxon>
        <taxon>Pentapetalae</taxon>
        <taxon>asterids</taxon>
        <taxon>lamiids</taxon>
        <taxon>Solanales</taxon>
        <taxon>Solanaceae</taxon>
        <taxon>Solanoideae</taxon>
        <taxon>Solaneae</taxon>
        <taxon>Solanum</taxon>
    </lineage>
</organism>
<dbReference type="Proteomes" id="UP000826656">
    <property type="component" value="Unassembled WGS sequence"/>
</dbReference>
<comment type="caution">
    <text evidence="1">The sequence shown here is derived from an EMBL/GenBank/DDBJ whole genome shotgun (WGS) entry which is preliminary data.</text>
</comment>
<dbReference type="PANTHER" id="PTHR33710">
    <property type="entry name" value="BNAC02G09200D PROTEIN"/>
    <property type="match status" value="1"/>
</dbReference>